<dbReference type="PRINTS" id="PR00047">
    <property type="entry name" value="STROIDFINGER"/>
</dbReference>
<dbReference type="GO" id="GO:0071376">
    <property type="term" value="P:cellular response to corticotropin-releasing hormone stimulus"/>
    <property type="evidence" value="ECO:0007669"/>
    <property type="project" value="TreeGrafter"/>
</dbReference>
<accession>A0A914D8M3</accession>
<evidence type="ECO:0000256" key="4">
    <source>
        <dbReference type="ARBA" id="ARBA00023015"/>
    </source>
</evidence>
<evidence type="ECO:0000256" key="1">
    <source>
        <dbReference type="ARBA" id="ARBA00022723"/>
    </source>
</evidence>
<dbReference type="PANTHER" id="PTHR24085:SF9">
    <property type="match status" value="1"/>
</dbReference>
<evidence type="ECO:0000313" key="12">
    <source>
        <dbReference type="WBParaSite" id="ACRNAN_scaffold2041.g21234.t1"/>
    </source>
</evidence>
<keyword evidence="6" id="KW-0804">Transcription</keyword>
<keyword evidence="1" id="KW-0479">Metal-binding</keyword>
<evidence type="ECO:0000256" key="2">
    <source>
        <dbReference type="ARBA" id="ARBA00022771"/>
    </source>
</evidence>
<dbReference type="Proteomes" id="UP000887540">
    <property type="component" value="Unplaced"/>
</dbReference>
<dbReference type="SMART" id="SM00399">
    <property type="entry name" value="ZnF_C4"/>
    <property type="match status" value="1"/>
</dbReference>
<dbReference type="SUPFAM" id="SSF57716">
    <property type="entry name" value="Glucocorticoid receptor-like (DNA-binding domain)"/>
    <property type="match status" value="1"/>
</dbReference>
<protein>
    <submittedName>
        <fullName evidence="12">Nuclear receptor domain-containing protein</fullName>
    </submittedName>
</protein>
<name>A0A914D8M3_9BILA</name>
<dbReference type="InterPro" id="IPR013088">
    <property type="entry name" value="Znf_NHR/GATA"/>
</dbReference>
<keyword evidence="11" id="KW-1185">Reference proteome</keyword>
<keyword evidence="5" id="KW-0238">DNA-binding</keyword>
<evidence type="ECO:0000256" key="9">
    <source>
        <dbReference type="SAM" id="MobiDB-lite"/>
    </source>
</evidence>
<dbReference type="GO" id="GO:0035259">
    <property type="term" value="F:nuclear glucocorticoid receptor binding"/>
    <property type="evidence" value="ECO:0007669"/>
    <property type="project" value="TreeGrafter"/>
</dbReference>
<keyword evidence="3" id="KW-0862">Zinc</keyword>
<dbReference type="GO" id="GO:0005667">
    <property type="term" value="C:transcription regulator complex"/>
    <property type="evidence" value="ECO:0007669"/>
    <property type="project" value="TreeGrafter"/>
</dbReference>
<dbReference type="WBParaSite" id="ACRNAN_scaffold2041.g21234.t1">
    <property type="protein sequence ID" value="ACRNAN_scaffold2041.g21234.t1"/>
    <property type="gene ID" value="ACRNAN_scaffold2041.g21234"/>
</dbReference>
<dbReference type="AlphaFoldDB" id="A0A914D8M3"/>
<keyword evidence="2" id="KW-0863">Zinc-finger</keyword>
<evidence type="ECO:0000256" key="8">
    <source>
        <dbReference type="ARBA" id="ARBA00023242"/>
    </source>
</evidence>
<dbReference type="GO" id="GO:0000978">
    <property type="term" value="F:RNA polymerase II cis-regulatory region sequence-specific DNA binding"/>
    <property type="evidence" value="ECO:0007669"/>
    <property type="project" value="TreeGrafter"/>
</dbReference>
<evidence type="ECO:0000259" key="10">
    <source>
        <dbReference type="PROSITE" id="PS51030"/>
    </source>
</evidence>
<dbReference type="SUPFAM" id="SSF48508">
    <property type="entry name" value="Nuclear receptor ligand-binding domain"/>
    <property type="match status" value="1"/>
</dbReference>
<dbReference type="Gene3D" id="3.30.50.10">
    <property type="entry name" value="Erythroid Transcription Factor GATA-1, subunit A"/>
    <property type="match status" value="1"/>
</dbReference>
<dbReference type="GO" id="GO:0008270">
    <property type="term" value="F:zinc ion binding"/>
    <property type="evidence" value="ECO:0007669"/>
    <property type="project" value="UniProtKB-KW"/>
</dbReference>
<keyword evidence="7" id="KW-0675">Receptor</keyword>
<dbReference type="PROSITE" id="PS51030">
    <property type="entry name" value="NUCLEAR_REC_DBD_2"/>
    <property type="match status" value="1"/>
</dbReference>
<evidence type="ECO:0000256" key="5">
    <source>
        <dbReference type="ARBA" id="ARBA00023125"/>
    </source>
</evidence>
<evidence type="ECO:0000256" key="7">
    <source>
        <dbReference type="ARBA" id="ARBA00023170"/>
    </source>
</evidence>
<dbReference type="PANTHER" id="PTHR24085">
    <property type="entry name" value="NUCLEAR HORMONE RECEPTOR"/>
    <property type="match status" value="1"/>
</dbReference>
<evidence type="ECO:0000256" key="3">
    <source>
        <dbReference type="ARBA" id="ARBA00022833"/>
    </source>
</evidence>
<feature type="compositionally biased region" description="Polar residues" evidence="9">
    <location>
        <begin position="135"/>
        <end position="169"/>
    </location>
</feature>
<feature type="domain" description="Nuclear receptor" evidence="10">
    <location>
        <begin position="225"/>
        <end position="300"/>
    </location>
</feature>
<dbReference type="CDD" id="cd06916">
    <property type="entry name" value="NR_DBD_like"/>
    <property type="match status" value="1"/>
</dbReference>
<keyword evidence="8" id="KW-0539">Nucleus</keyword>
<dbReference type="Gene3D" id="1.10.565.10">
    <property type="entry name" value="Retinoid X Receptor"/>
    <property type="match status" value="1"/>
</dbReference>
<dbReference type="PROSITE" id="PS00031">
    <property type="entry name" value="NUCLEAR_REC_DBD_1"/>
    <property type="match status" value="1"/>
</dbReference>
<feature type="region of interest" description="Disordered" evidence="9">
    <location>
        <begin position="90"/>
        <end position="180"/>
    </location>
</feature>
<dbReference type="InterPro" id="IPR035500">
    <property type="entry name" value="NHR-like_dom_sf"/>
</dbReference>
<proteinExistence type="predicted"/>
<dbReference type="InterPro" id="IPR001628">
    <property type="entry name" value="Znf_hrmn_rcpt"/>
</dbReference>
<dbReference type="Pfam" id="PF00105">
    <property type="entry name" value="zf-C4"/>
    <property type="match status" value="1"/>
</dbReference>
<sequence>MLSRTINPYTIAAAQHSALTAANLLVAAYGVHSNPAQNHLPNVWQQNHHASLLAASPSHFDSHLPYSSMNFHPYNLDAGHLRQQMFSHVNERDRDSGNETASSPSNTPLTGSPHSLPSRSNSFSVSNLLREDPNNRTLNSENGGSSISTKNTNRTVPSSHPSGLPLNSIQPPPVQQPMPAVAPQSLWSPYHMGLSGGLATNFFYNHPSIAQMAPVGFMNAAVPNRELCAVCADKASGFHYGVLSCEGCKGFFRRSVQKNMEYQCHKNNECMVDRVTRNRCQKCRFEKCLQVGMCRETVRLDKNRKRKAKDEDRETAIQETQCVMELLRAVNNAYTQCFSPNRRLATVEEAEAMVRRFLSLVPDFVSTVNGVDRDRLVRCGIKPFLILRAAAACLQNENGQINQEPECPDLLADSTEAISRLKFGLQDFNILQTDDTLSILCTMVLTHAPYSDLESPKSIEDLSNRLTDCLHHQMSLNENIKYSSSTMAVIWRRLIDLFM</sequence>
<dbReference type="FunFam" id="3.30.50.10:FF:000044">
    <property type="entry name" value="retinoic acid receptor beta isoform X4"/>
    <property type="match status" value="1"/>
</dbReference>
<dbReference type="GO" id="GO:0005634">
    <property type="term" value="C:nucleus"/>
    <property type="evidence" value="ECO:0007669"/>
    <property type="project" value="TreeGrafter"/>
</dbReference>
<dbReference type="GO" id="GO:0000981">
    <property type="term" value="F:DNA-binding transcription factor activity, RNA polymerase II-specific"/>
    <property type="evidence" value="ECO:0007669"/>
    <property type="project" value="TreeGrafter"/>
</dbReference>
<evidence type="ECO:0000313" key="11">
    <source>
        <dbReference type="Proteomes" id="UP000887540"/>
    </source>
</evidence>
<organism evidence="11 12">
    <name type="scientific">Acrobeloides nanus</name>
    <dbReference type="NCBI Taxonomy" id="290746"/>
    <lineage>
        <taxon>Eukaryota</taxon>
        <taxon>Metazoa</taxon>
        <taxon>Ecdysozoa</taxon>
        <taxon>Nematoda</taxon>
        <taxon>Chromadorea</taxon>
        <taxon>Rhabditida</taxon>
        <taxon>Tylenchina</taxon>
        <taxon>Cephalobomorpha</taxon>
        <taxon>Cephaloboidea</taxon>
        <taxon>Cephalobidae</taxon>
        <taxon>Acrobeloides</taxon>
    </lineage>
</organism>
<keyword evidence="4" id="KW-0805">Transcription regulation</keyword>
<evidence type="ECO:0000256" key="6">
    <source>
        <dbReference type="ARBA" id="ARBA00023163"/>
    </source>
</evidence>
<reference evidence="12" key="1">
    <citation type="submission" date="2022-11" db="UniProtKB">
        <authorList>
            <consortium name="WormBaseParasite"/>
        </authorList>
    </citation>
    <scope>IDENTIFICATION</scope>
</reference>
<feature type="compositionally biased region" description="Polar residues" evidence="9">
    <location>
        <begin position="98"/>
        <end position="127"/>
    </location>
</feature>